<protein>
    <submittedName>
        <fullName evidence="2">Uncharacterized protein</fullName>
    </submittedName>
</protein>
<sequence length="53" mass="5724">MAKPPASPPSSDIDGVFMDTRPGVPNRDVSKGTAEELDKKQDENVARPKEDTV</sequence>
<organism evidence="2 3">
    <name type="scientific">Sphingomonas prati</name>
    <dbReference type="NCBI Taxonomy" id="1843237"/>
    <lineage>
        <taxon>Bacteria</taxon>
        <taxon>Pseudomonadati</taxon>
        <taxon>Pseudomonadota</taxon>
        <taxon>Alphaproteobacteria</taxon>
        <taxon>Sphingomonadales</taxon>
        <taxon>Sphingomonadaceae</taxon>
        <taxon>Sphingomonas</taxon>
    </lineage>
</organism>
<evidence type="ECO:0000256" key="1">
    <source>
        <dbReference type="SAM" id="MobiDB-lite"/>
    </source>
</evidence>
<evidence type="ECO:0000313" key="2">
    <source>
        <dbReference type="EMBL" id="MBB5727649.1"/>
    </source>
</evidence>
<name>A0A7W9BPD1_9SPHN</name>
<reference evidence="2 3" key="1">
    <citation type="submission" date="2020-08" db="EMBL/GenBank/DDBJ databases">
        <title>Genomic Encyclopedia of Type Strains, Phase IV (KMG-IV): sequencing the most valuable type-strain genomes for metagenomic binning, comparative biology and taxonomic classification.</title>
        <authorList>
            <person name="Goeker M."/>
        </authorList>
    </citation>
    <scope>NUCLEOTIDE SEQUENCE [LARGE SCALE GENOMIC DNA]</scope>
    <source>
        <strain evidence="2 3">DSM 103336</strain>
    </source>
</reference>
<evidence type="ECO:0000313" key="3">
    <source>
        <dbReference type="Proteomes" id="UP000546701"/>
    </source>
</evidence>
<gene>
    <name evidence="2" type="ORF">FHS99_000105</name>
</gene>
<dbReference type="Proteomes" id="UP000546701">
    <property type="component" value="Unassembled WGS sequence"/>
</dbReference>
<keyword evidence="3" id="KW-1185">Reference proteome</keyword>
<dbReference type="AlphaFoldDB" id="A0A7W9BPD1"/>
<dbReference type="RefSeq" id="WP_157175324.1">
    <property type="nucleotide sequence ID" value="NZ_BMJP01000001.1"/>
</dbReference>
<dbReference type="EMBL" id="JACIJR010000001">
    <property type="protein sequence ID" value="MBB5727649.1"/>
    <property type="molecule type" value="Genomic_DNA"/>
</dbReference>
<comment type="caution">
    <text evidence="2">The sequence shown here is derived from an EMBL/GenBank/DDBJ whole genome shotgun (WGS) entry which is preliminary data.</text>
</comment>
<feature type="region of interest" description="Disordered" evidence="1">
    <location>
        <begin position="1"/>
        <end position="53"/>
    </location>
</feature>
<proteinExistence type="predicted"/>
<dbReference type="OrthoDB" id="7586170at2"/>
<feature type="compositionally biased region" description="Basic and acidic residues" evidence="1">
    <location>
        <begin position="28"/>
        <end position="53"/>
    </location>
</feature>
<accession>A0A7W9BPD1</accession>